<dbReference type="AlphaFoldDB" id="W0GM54"/>
<dbReference type="PATRIC" id="fig|838561.3.peg.1001"/>
<protein>
    <submittedName>
        <fullName evidence="1">Uncharacterized protein</fullName>
    </submittedName>
</protein>
<dbReference type="KEGG" id="smir:SMM_0872"/>
<keyword evidence="2" id="KW-1185">Reference proteome</keyword>
<gene>
    <name evidence="1" type="ORF">P344_05210</name>
</gene>
<evidence type="ECO:0000313" key="2">
    <source>
        <dbReference type="Proteomes" id="UP000019260"/>
    </source>
</evidence>
<accession>W0GM54</accession>
<reference evidence="1 2" key="1">
    <citation type="submission" date="2013-09" db="EMBL/GenBank/DDBJ databases">
        <title>Complete genome sequence of Spiroplasma mirum suckling mouse cataract agent.</title>
        <authorList>
            <person name="Landry C.A."/>
            <person name="Bastian F.O."/>
            <person name="Thune R.L."/>
        </authorList>
    </citation>
    <scope>NUCLEOTIDE SEQUENCE [LARGE SCALE GENOMIC DNA]</scope>
    <source>
        <strain evidence="1 2">SMCA</strain>
    </source>
</reference>
<dbReference type="EMBL" id="CP006720">
    <property type="protein sequence ID" value="AHI58364.1"/>
    <property type="molecule type" value="Genomic_DNA"/>
</dbReference>
<organism evidence="1 2">
    <name type="scientific">Spiroplasma mirum ATCC 29335</name>
    <dbReference type="NCBI Taxonomy" id="838561"/>
    <lineage>
        <taxon>Bacteria</taxon>
        <taxon>Bacillati</taxon>
        <taxon>Mycoplasmatota</taxon>
        <taxon>Mollicutes</taxon>
        <taxon>Entomoplasmatales</taxon>
        <taxon>Spiroplasmataceae</taxon>
        <taxon>Spiroplasma</taxon>
    </lineage>
</organism>
<dbReference type="KEGG" id="smia:P344_05210"/>
<name>W0GM54_9MOLU</name>
<dbReference type="Proteomes" id="UP000019260">
    <property type="component" value="Chromosome"/>
</dbReference>
<dbReference type="HOGENOM" id="CLU_2920469_0_0_14"/>
<dbReference type="RefSeq" id="WP_025317619.1">
    <property type="nucleotide sequence ID" value="NZ_CP002082.1"/>
</dbReference>
<sequence length="61" mass="7096">MFFYLIKGDEQYEKTFNLFRNYFINNASGVSLVWCKSINNNDHPGGGGIDNDINKWFKNLS</sequence>
<proteinExistence type="predicted"/>
<evidence type="ECO:0000313" key="1">
    <source>
        <dbReference type="EMBL" id="AHI58364.1"/>
    </source>
</evidence>